<accession>A0A951UQ86</accession>
<evidence type="ECO:0000313" key="3">
    <source>
        <dbReference type="Proteomes" id="UP000729701"/>
    </source>
</evidence>
<reference evidence="2" key="2">
    <citation type="journal article" date="2022" name="Microbiol. Resour. Announc.">
        <title>Metagenome Sequencing to Explore Phylogenomics of Terrestrial Cyanobacteria.</title>
        <authorList>
            <person name="Ward R.D."/>
            <person name="Stajich J.E."/>
            <person name="Johansen J.R."/>
            <person name="Huntemann M."/>
            <person name="Clum A."/>
            <person name="Foster B."/>
            <person name="Foster B."/>
            <person name="Roux S."/>
            <person name="Palaniappan K."/>
            <person name="Varghese N."/>
            <person name="Mukherjee S."/>
            <person name="Reddy T.B.K."/>
            <person name="Daum C."/>
            <person name="Copeland A."/>
            <person name="Chen I.A."/>
            <person name="Ivanova N.N."/>
            <person name="Kyrpides N.C."/>
            <person name="Shapiro N."/>
            <person name="Eloe-Fadrosh E.A."/>
            <person name="Pietrasiak N."/>
        </authorList>
    </citation>
    <scope>NUCLEOTIDE SEQUENCE</scope>
    <source>
        <strain evidence="2">GSE-NOS-MK-12-04C</strain>
    </source>
</reference>
<dbReference type="Proteomes" id="UP000729701">
    <property type="component" value="Unassembled WGS sequence"/>
</dbReference>
<sequence length="166" mass="18222">MSTVNDNRQEGFGDVGVLVTIVLIALIIRFGNLTESNTDVSSKIINTSEIVDNTSAYIGKTVTIRSKPIRKNGFSSFTVTDNRFLGKEPLLVVNASGVPFNLPADRNAEVLVIGEVRNFGIPEIEQEFNLNLQDQYYTKYTNKPVIVAKSVAVVPRSSQDSNQAAR</sequence>
<gene>
    <name evidence="2" type="ORF">KME60_01340</name>
</gene>
<evidence type="ECO:0000256" key="1">
    <source>
        <dbReference type="SAM" id="Phobius"/>
    </source>
</evidence>
<keyword evidence="1" id="KW-1133">Transmembrane helix</keyword>
<feature type="transmembrane region" description="Helical" evidence="1">
    <location>
        <begin position="12"/>
        <end position="31"/>
    </location>
</feature>
<organism evidence="2 3">
    <name type="scientific">Cyanomargarita calcarea GSE-NOS-MK-12-04C</name>
    <dbReference type="NCBI Taxonomy" id="2839659"/>
    <lineage>
        <taxon>Bacteria</taxon>
        <taxon>Bacillati</taxon>
        <taxon>Cyanobacteriota</taxon>
        <taxon>Cyanophyceae</taxon>
        <taxon>Nostocales</taxon>
        <taxon>Cyanomargaritaceae</taxon>
        <taxon>Cyanomargarita</taxon>
    </lineage>
</organism>
<name>A0A951UQ86_9CYAN</name>
<proteinExistence type="predicted"/>
<reference evidence="2" key="1">
    <citation type="submission" date="2021-05" db="EMBL/GenBank/DDBJ databases">
        <authorList>
            <person name="Pietrasiak N."/>
            <person name="Ward R."/>
            <person name="Stajich J.E."/>
            <person name="Kurbessoian T."/>
        </authorList>
    </citation>
    <scope>NUCLEOTIDE SEQUENCE</scope>
    <source>
        <strain evidence="2">GSE-NOS-MK-12-04C</strain>
    </source>
</reference>
<protein>
    <submittedName>
        <fullName evidence="2">Uncharacterized protein</fullName>
    </submittedName>
</protein>
<dbReference type="AlphaFoldDB" id="A0A951UQ86"/>
<comment type="caution">
    <text evidence="2">The sequence shown here is derived from an EMBL/GenBank/DDBJ whole genome shotgun (WGS) entry which is preliminary data.</text>
</comment>
<keyword evidence="1" id="KW-0472">Membrane</keyword>
<keyword evidence="1" id="KW-0812">Transmembrane</keyword>
<evidence type="ECO:0000313" key="2">
    <source>
        <dbReference type="EMBL" id="MBW4666103.1"/>
    </source>
</evidence>
<dbReference type="EMBL" id="JAHHGZ010000001">
    <property type="protein sequence ID" value="MBW4666103.1"/>
    <property type="molecule type" value="Genomic_DNA"/>
</dbReference>